<evidence type="ECO:0000256" key="1">
    <source>
        <dbReference type="SAM" id="MobiDB-lite"/>
    </source>
</evidence>
<dbReference type="eggNOG" id="ENOG502T1Z8">
    <property type="taxonomic scope" value="Eukaryota"/>
</dbReference>
<reference evidence="3" key="1">
    <citation type="journal article" date="2006" name="Science">
        <title>Phytophthora genome sequences uncover evolutionary origins and mechanisms of pathogenesis.</title>
        <authorList>
            <person name="Tyler B.M."/>
            <person name="Tripathy S."/>
            <person name="Zhang X."/>
            <person name="Dehal P."/>
            <person name="Jiang R.H."/>
            <person name="Aerts A."/>
            <person name="Arredondo F.D."/>
            <person name="Baxter L."/>
            <person name="Bensasson D."/>
            <person name="Beynon J.L."/>
            <person name="Chapman J."/>
            <person name="Damasceno C.M."/>
            <person name="Dorrance A.E."/>
            <person name="Dou D."/>
            <person name="Dickerman A.W."/>
            <person name="Dubchak I.L."/>
            <person name="Garbelotto M."/>
            <person name="Gijzen M."/>
            <person name="Gordon S.G."/>
            <person name="Govers F."/>
            <person name="Grunwald N.J."/>
            <person name="Huang W."/>
            <person name="Ivors K.L."/>
            <person name="Jones R.W."/>
            <person name="Kamoun S."/>
            <person name="Krampis K."/>
            <person name="Lamour K.H."/>
            <person name="Lee M.K."/>
            <person name="McDonald W.H."/>
            <person name="Medina M."/>
            <person name="Meijer H.J."/>
            <person name="Nordberg E.K."/>
            <person name="Maclean D.J."/>
            <person name="Ospina-Giraldo M.D."/>
            <person name="Morris P.F."/>
            <person name="Phuntumart V."/>
            <person name="Putnam N.H."/>
            <person name="Rash S."/>
            <person name="Rose J.K."/>
            <person name="Sakihama Y."/>
            <person name="Salamov A.A."/>
            <person name="Savidor A."/>
            <person name="Scheuring C.F."/>
            <person name="Smith B.M."/>
            <person name="Sobral B.W."/>
            <person name="Terry A."/>
            <person name="Torto-Alalibo T.A."/>
            <person name="Win J."/>
            <person name="Xu Z."/>
            <person name="Zhang H."/>
            <person name="Grigoriev I.V."/>
            <person name="Rokhsar D.S."/>
            <person name="Boore J.L."/>
        </authorList>
    </citation>
    <scope>NUCLEOTIDE SEQUENCE [LARGE SCALE GENOMIC DNA]</scope>
    <source>
        <strain evidence="3">Pr102</strain>
    </source>
</reference>
<dbReference type="EnsemblProtists" id="Phyra78475">
    <property type="protein sequence ID" value="Phyra78475"/>
    <property type="gene ID" value="Phyra78475"/>
</dbReference>
<dbReference type="AlphaFoldDB" id="H3GP78"/>
<dbReference type="HOGENOM" id="CLU_1464017_0_0_1"/>
<dbReference type="VEuPathDB" id="FungiDB:KRP22_4466"/>
<dbReference type="EMBL" id="DS566029">
    <property type="status" value="NOT_ANNOTATED_CDS"/>
    <property type="molecule type" value="Genomic_DNA"/>
</dbReference>
<evidence type="ECO:0000313" key="3">
    <source>
        <dbReference type="Proteomes" id="UP000005238"/>
    </source>
</evidence>
<protein>
    <submittedName>
        <fullName evidence="2">Uncharacterized protein</fullName>
    </submittedName>
</protein>
<organism evidence="2 3">
    <name type="scientific">Phytophthora ramorum</name>
    <name type="common">Sudden oak death agent</name>
    <dbReference type="NCBI Taxonomy" id="164328"/>
    <lineage>
        <taxon>Eukaryota</taxon>
        <taxon>Sar</taxon>
        <taxon>Stramenopiles</taxon>
        <taxon>Oomycota</taxon>
        <taxon>Peronosporomycetes</taxon>
        <taxon>Peronosporales</taxon>
        <taxon>Peronosporaceae</taxon>
        <taxon>Phytophthora</taxon>
    </lineage>
</organism>
<dbReference type="VEuPathDB" id="FungiDB:KRP23_13752"/>
<accession>H3GP78</accession>
<feature type="region of interest" description="Disordered" evidence="1">
    <location>
        <begin position="99"/>
        <end position="131"/>
    </location>
</feature>
<keyword evidence="3" id="KW-1185">Reference proteome</keyword>
<feature type="region of interest" description="Disordered" evidence="1">
    <location>
        <begin position="65"/>
        <end position="87"/>
    </location>
</feature>
<sequence>MPMATPATESVKPFVLSPVTDIDAKKERTNTFCQDGWLEKVFDRQDGAKPLEPQKHKHNFIQRALESLTHHHSSKEKSGGPAIDENSYREELQKYIAESSENLRYDEEDEPLGSSDEDTSDEDSDSVSISPRNAEIIDFSASIVSISEYVVPPVEVPRSYRTQDRQGGVVVAGSRVLFTNWAFKRQLRHMGRLGPLPERSEMASYEMPNEDDGVSVGMYSGKIVEL</sequence>
<dbReference type="OMA" id="DISPRNA"/>
<name>H3GP78_PHYRM</name>
<feature type="compositionally biased region" description="Acidic residues" evidence="1">
    <location>
        <begin position="106"/>
        <end position="125"/>
    </location>
</feature>
<dbReference type="Proteomes" id="UP000005238">
    <property type="component" value="Unassembled WGS sequence"/>
</dbReference>
<reference evidence="2" key="2">
    <citation type="submission" date="2015-06" db="UniProtKB">
        <authorList>
            <consortium name="EnsemblProtists"/>
        </authorList>
    </citation>
    <scope>IDENTIFICATION</scope>
    <source>
        <strain evidence="2">Pr102</strain>
    </source>
</reference>
<dbReference type="InParanoid" id="H3GP78"/>
<evidence type="ECO:0000313" key="2">
    <source>
        <dbReference type="EnsemblProtists" id="Phyra78475"/>
    </source>
</evidence>
<proteinExistence type="predicted"/>